<accession>A0ABR3LZ01</accession>
<comment type="caution">
    <text evidence="6">The sequence shown here is derived from an EMBL/GenBank/DDBJ whole genome shotgun (WGS) entry which is preliminary data.</text>
</comment>
<keyword evidence="4" id="KW-0732">Signal</keyword>
<protein>
    <recommendedName>
        <fullName evidence="5">Platelet-derived growth factor (PDGF) family profile domain-containing protein</fullName>
    </recommendedName>
</protein>
<feature type="chain" id="PRO_5046027708" description="Platelet-derived growth factor (PDGF) family profile domain-containing protein" evidence="4">
    <location>
        <begin position="27"/>
        <end position="552"/>
    </location>
</feature>
<feature type="region of interest" description="Disordered" evidence="3">
    <location>
        <begin position="429"/>
        <end position="453"/>
    </location>
</feature>
<feature type="compositionally biased region" description="Basic residues" evidence="3">
    <location>
        <begin position="140"/>
        <end position="151"/>
    </location>
</feature>
<name>A0ABR3LZ01_9TELE</name>
<evidence type="ECO:0000256" key="3">
    <source>
        <dbReference type="SAM" id="MobiDB-lite"/>
    </source>
</evidence>
<feature type="region of interest" description="Disordered" evidence="3">
    <location>
        <begin position="135"/>
        <end position="154"/>
    </location>
</feature>
<feature type="compositionally biased region" description="Basic and acidic residues" evidence="3">
    <location>
        <begin position="355"/>
        <end position="368"/>
    </location>
</feature>
<feature type="compositionally biased region" description="Polar residues" evidence="3">
    <location>
        <begin position="429"/>
        <end position="441"/>
    </location>
</feature>
<dbReference type="PANTHER" id="PTHR34648:SF6">
    <property type="entry name" value="CLOCK-INTERACTING PACEMAKER-RELATED"/>
    <property type="match status" value="1"/>
</dbReference>
<dbReference type="SMART" id="SM00141">
    <property type="entry name" value="PDGF"/>
    <property type="match status" value="1"/>
</dbReference>
<keyword evidence="7" id="KW-1185">Reference proteome</keyword>
<evidence type="ECO:0000256" key="4">
    <source>
        <dbReference type="SAM" id="SignalP"/>
    </source>
</evidence>
<dbReference type="Gene3D" id="2.10.90.10">
    <property type="entry name" value="Cystine-knot cytokines"/>
    <property type="match status" value="1"/>
</dbReference>
<dbReference type="PANTHER" id="PTHR34648">
    <property type="entry name" value="CLOCK-INTERACTING PACEMAKER"/>
    <property type="match status" value="1"/>
</dbReference>
<keyword evidence="1 2" id="KW-0339">Growth factor</keyword>
<proteinExistence type="inferred from homology"/>
<evidence type="ECO:0000259" key="5">
    <source>
        <dbReference type="PROSITE" id="PS50278"/>
    </source>
</evidence>
<dbReference type="InterPro" id="IPR029034">
    <property type="entry name" value="Cystine-knot_cytokine"/>
</dbReference>
<dbReference type="CDD" id="cd00135">
    <property type="entry name" value="PDGF"/>
    <property type="match status" value="1"/>
</dbReference>
<feature type="region of interest" description="Disordered" evidence="3">
    <location>
        <begin position="308"/>
        <end position="368"/>
    </location>
</feature>
<dbReference type="InterPro" id="IPR031602">
    <property type="entry name" value="CIPC"/>
</dbReference>
<feature type="compositionally biased region" description="Polar residues" evidence="3">
    <location>
        <begin position="230"/>
        <end position="240"/>
    </location>
</feature>
<evidence type="ECO:0000313" key="6">
    <source>
        <dbReference type="EMBL" id="KAL1258111.1"/>
    </source>
</evidence>
<reference evidence="6 7" key="1">
    <citation type="submission" date="2023-09" db="EMBL/GenBank/DDBJ databases">
        <authorList>
            <person name="Wang M."/>
        </authorList>
    </citation>
    <scope>NUCLEOTIDE SEQUENCE [LARGE SCALE GENOMIC DNA]</scope>
    <source>
        <strain evidence="6">GT-2023</strain>
        <tissue evidence="6">Liver</tissue>
    </source>
</reference>
<dbReference type="EMBL" id="JAYMGO010000017">
    <property type="protein sequence ID" value="KAL1258111.1"/>
    <property type="molecule type" value="Genomic_DNA"/>
</dbReference>
<evidence type="ECO:0000256" key="1">
    <source>
        <dbReference type="ARBA" id="ARBA00023030"/>
    </source>
</evidence>
<dbReference type="Pfam" id="PF00341">
    <property type="entry name" value="PDGF"/>
    <property type="match status" value="1"/>
</dbReference>
<evidence type="ECO:0000256" key="2">
    <source>
        <dbReference type="RuleBase" id="RU003818"/>
    </source>
</evidence>
<feature type="domain" description="Platelet-derived growth factor (PDGF) family profile" evidence="5">
    <location>
        <begin position="34"/>
        <end position="131"/>
    </location>
</feature>
<dbReference type="Proteomes" id="UP001558613">
    <property type="component" value="Unassembled WGS sequence"/>
</dbReference>
<comment type="similarity">
    <text evidence="2">Belongs to the PDGF/VEGF growth factor family.</text>
</comment>
<sequence length="552" mass="61547">MGYLTSLLQIVAAVQLSLLPAQSSSSVNVNSTAKVMLFQEVWGKSFCRTIEKLVEVVQEYPGEVEHIYSPACVPLVRCAGCCGDENLECHPTLTSNTTMQLLKIKPAEQGQEYVEMTFVEHKACECRLRKPTTKQDRWKPRNRGRKRKEKKRVKDCDKCQPPRREFEENCSSHCLDQGCTDGLKSNKSEHQRRYNMGNKRKASSEVDRDSDASSGYFSALDQTDFEDVGPTSTAAQSMPSAPQVPFIPGSHPGVSPMIVMNNLVLKQPNSVAPALKPWSLNTSLDVVPQSQLLFLQPVMAAGDCTSQSFDKQKHSRKHVPTQNTIPKITPHLDEGPSAIHKRSNHGHGGRHQRRRSDDKPFHSSSLKHEVSETFKDYPNIASLEDIAHSVEDMRVENSSSRLSDLQEPHTTTSPFSLCTDSFLASFPQKSPKTSVTQSSDVESIPEALSPSSSKRKRFCNTYNILNRSGLLGITLRTKELIRQNKRSQAQLQSLQAQTDLFLEAICSGDPKVWMRLQLILQNSGNSEETPVDSLVDSVRSAEQDFTDVGCMV</sequence>
<dbReference type="PROSITE" id="PS50278">
    <property type="entry name" value="PDGF_2"/>
    <property type="match status" value="1"/>
</dbReference>
<gene>
    <name evidence="6" type="ORF">QQF64_011355</name>
</gene>
<organism evidence="6 7">
    <name type="scientific">Cirrhinus molitorella</name>
    <name type="common">mud carp</name>
    <dbReference type="NCBI Taxonomy" id="172907"/>
    <lineage>
        <taxon>Eukaryota</taxon>
        <taxon>Metazoa</taxon>
        <taxon>Chordata</taxon>
        <taxon>Craniata</taxon>
        <taxon>Vertebrata</taxon>
        <taxon>Euteleostomi</taxon>
        <taxon>Actinopterygii</taxon>
        <taxon>Neopterygii</taxon>
        <taxon>Teleostei</taxon>
        <taxon>Ostariophysi</taxon>
        <taxon>Cypriniformes</taxon>
        <taxon>Cyprinidae</taxon>
        <taxon>Labeoninae</taxon>
        <taxon>Labeonini</taxon>
        <taxon>Cirrhinus</taxon>
    </lineage>
</organism>
<feature type="compositionally biased region" description="Basic and acidic residues" evidence="3">
    <location>
        <begin position="202"/>
        <end position="211"/>
    </location>
</feature>
<feature type="signal peptide" evidence="4">
    <location>
        <begin position="1"/>
        <end position="26"/>
    </location>
</feature>
<dbReference type="Pfam" id="PF15800">
    <property type="entry name" value="CiPC"/>
    <property type="match status" value="1"/>
</dbReference>
<feature type="region of interest" description="Disordered" evidence="3">
    <location>
        <begin position="181"/>
        <end position="240"/>
    </location>
</feature>
<dbReference type="SUPFAM" id="SSF57501">
    <property type="entry name" value="Cystine-knot cytokines"/>
    <property type="match status" value="1"/>
</dbReference>
<dbReference type="InterPro" id="IPR000072">
    <property type="entry name" value="PDGF/VEGF_dom"/>
</dbReference>
<evidence type="ECO:0000313" key="7">
    <source>
        <dbReference type="Proteomes" id="UP001558613"/>
    </source>
</evidence>
<feature type="compositionally biased region" description="Basic residues" evidence="3">
    <location>
        <begin position="339"/>
        <end position="354"/>
    </location>
</feature>